<organism evidence="2 3">
    <name type="scientific">Amycolatopsis bartoniae</name>
    <dbReference type="NCBI Taxonomy" id="941986"/>
    <lineage>
        <taxon>Bacteria</taxon>
        <taxon>Bacillati</taxon>
        <taxon>Actinomycetota</taxon>
        <taxon>Actinomycetes</taxon>
        <taxon>Pseudonocardiales</taxon>
        <taxon>Pseudonocardiaceae</taxon>
        <taxon>Amycolatopsis</taxon>
    </lineage>
</organism>
<evidence type="ECO:0000313" key="3">
    <source>
        <dbReference type="Proteomes" id="UP000658656"/>
    </source>
</evidence>
<dbReference type="PANTHER" id="PTHR28139:SF1">
    <property type="entry name" value="UPF0768 PROTEIN YBL029C-A"/>
    <property type="match status" value="1"/>
</dbReference>
<dbReference type="OrthoDB" id="4272428at2"/>
<reference evidence="2" key="2">
    <citation type="submission" date="2020-09" db="EMBL/GenBank/DDBJ databases">
        <authorList>
            <person name="Sun Q."/>
            <person name="Zhou Y."/>
        </authorList>
    </citation>
    <scope>NUCLEOTIDE SEQUENCE</scope>
    <source>
        <strain evidence="2">CGMCC 4.7679</strain>
    </source>
</reference>
<dbReference type="RefSeq" id="WP_145933147.1">
    <property type="nucleotide sequence ID" value="NZ_BNAV01000009.1"/>
</dbReference>
<name>A0A8H9M7A4_9PSEU</name>
<protein>
    <recommendedName>
        <fullName evidence="1">Zinc-ribbon 15 domain-containing protein</fullName>
    </recommendedName>
</protein>
<dbReference type="InterPro" id="IPR031493">
    <property type="entry name" value="Zinc_ribbon_15"/>
</dbReference>
<gene>
    <name evidence="2" type="ORF">GCM10017566_52850</name>
</gene>
<dbReference type="EMBL" id="BNAV01000009">
    <property type="protein sequence ID" value="GHF72404.1"/>
    <property type="molecule type" value="Genomic_DNA"/>
</dbReference>
<accession>A0A8H9M7A4</accession>
<evidence type="ECO:0000313" key="2">
    <source>
        <dbReference type="EMBL" id="GHF72404.1"/>
    </source>
</evidence>
<dbReference type="Proteomes" id="UP000658656">
    <property type="component" value="Unassembled WGS sequence"/>
</dbReference>
<dbReference type="PANTHER" id="PTHR28139">
    <property type="entry name" value="UPF0768 PROTEIN YBL029C-A"/>
    <property type="match status" value="1"/>
</dbReference>
<keyword evidence="3" id="KW-1185">Reference proteome</keyword>
<reference evidence="2" key="1">
    <citation type="journal article" date="2014" name="Int. J. Syst. Evol. Microbiol.">
        <title>Complete genome sequence of Corynebacterium casei LMG S-19264T (=DSM 44701T), isolated from a smear-ripened cheese.</title>
        <authorList>
            <consortium name="US DOE Joint Genome Institute (JGI-PGF)"/>
            <person name="Walter F."/>
            <person name="Albersmeier A."/>
            <person name="Kalinowski J."/>
            <person name="Ruckert C."/>
        </authorList>
    </citation>
    <scope>NUCLEOTIDE SEQUENCE</scope>
    <source>
        <strain evidence="2">CGMCC 4.7679</strain>
    </source>
</reference>
<evidence type="ECO:0000259" key="1">
    <source>
        <dbReference type="Pfam" id="PF17032"/>
    </source>
</evidence>
<dbReference type="AlphaFoldDB" id="A0A8H9M7A4"/>
<dbReference type="Pfam" id="PF17032">
    <property type="entry name" value="Zn_ribbon_15"/>
    <property type="match status" value="1"/>
</dbReference>
<comment type="caution">
    <text evidence="2">The sequence shown here is derived from an EMBL/GenBank/DDBJ whole genome shotgun (WGS) entry which is preliminary data.</text>
</comment>
<feature type="domain" description="Zinc-ribbon 15" evidence="1">
    <location>
        <begin position="19"/>
        <end position="63"/>
    </location>
</feature>
<proteinExistence type="predicted"/>
<sequence length="96" mass="10493">MIIYGWRSKVQDLATATYVCARCTNPTSHALRRAVTKVTLFFIPLFPIRSKYFTVCTFCGATNALTKAQAQEVQAQAAAQAAPVPGPQVPQQYQGN</sequence>